<dbReference type="Proteomes" id="UP001143307">
    <property type="component" value="Unassembled WGS sequence"/>
</dbReference>
<gene>
    <name evidence="3" type="ORF">EYC87_16635</name>
</gene>
<feature type="domain" description="Fatty acid desaturase" evidence="2">
    <location>
        <begin position="82"/>
        <end position="310"/>
    </location>
</feature>
<sequence length="345" mass="40064">MKKTRLILIAFAVPIFYPAGAKLRGKEKAVEGFIGNEKLISGEKLRSYNQRTNLRGCLQTGSHLTAISLAAYALHNSWGSYWAALWFVVLGTLLNFLYAGQHELSHWTVFKARWPNNLFGHLFGFILLMPREHDRMEHYQHHRHTQDPDLDGELQGSPYFNTRSYLWYASGLGYWTGIIWRTFGTAFKRRFPAFFTPKQCLLSTLEARLYLFGYLLIALLSWYLQSWAVIAYWIAPMFATKFIHNCQNLAEHTGMPNESDILINTRTIKSNALLNWLAWNMPYHTAHHTYPAVPFYKLPQLHAEMVAASGREPETISYLSYQWHMLRKLRREGSSEYKGKPLSSY</sequence>
<dbReference type="PANTHER" id="PTHR12879:SF8">
    <property type="entry name" value="SPHINGOLIPID DELTA(4)-DESATURASE DES1"/>
    <property type="match status" value="1"/>
</dbReference>
<keyword evidence="1" id="KW-0812">Transmembrane</keyword>
<dbReference type="PANTHER" id="PTHR12879">
    <property type="entry name" value="SPHINGOLIPID DELTA 4 DESATURASE/C-4 HYDROXYLASE PROTEIN DES2"/>
    <property type="match status" value="1"/>
</dbReference>
<keyword evidence="4" id="KW-1185">Reference proteome</keyword>
<dbReference type="Pfam" id="PF00487">
    <property type="entry name" value="FA_desaturase"/>
    <property type="match status" value="1"/>
</dbReference>
<name>A0ABT3T059_9GAMM</name>
<keyword evidence="1" id="KW-0472">Membrane</keyword>
<evidence type="ECO:0000256" key="1">
    <source>
        <dbReference type="SAM" id="Phobius"/>
    </source>
</evidence>
<keyword evidence="1" id="KW-1133">Transmembrane helix</keyword>
<feature type="transmembrane region" description="Helical" evidence="1">
    <location>
        <begin position="209"/>
        <end position="235"/>
    </location>
</feature>
<evidence type="ECO:0000313" key="4">
    <source>
        <dbReference type="Proteomes" id="UP001143307"/>
    </source>
</evidence>
<dbReference type="EMBL" id="SHNP01000006">
    <property type="protein sequence ID" value="MCX2975211.1"/>
    <property type="molecule type" value="Genomic_DNA"/>
</dbReference>
<protein>
    <submittedName>
        <fullName evidence="3">Rhizopine catabolism protein</fullName>
    </submittedName>
</protein>
<evidence type="ECO:0000259" key="2">
    <source>
        <dbReference type="Pfam" id="PF00487"/>
    </source>
</evidence>
<proteinExistence type="predicted"/>
<feature type="transmembrane region" description="Helical" evidence="1">
    <location>
        <begin position="165"/>
        <end position="188"/>
    </location>
</feature>
<feature type="transmembrane region" description="Helical" evidence="1">
    <location>
        <begin position="81"/>
        <end position="100"/>
    </location>
</feature>
<accession>A0ABT3T059</accession>
<organism evidence="3 4">
    <name type="scientific">Candidatus Seongchinamella marina</name>
    <dbReference type="NCBI Taxonomy" id="2518990"/>
    <lineage>
        <taxon>Bacteria</taxon>
        <taxon>Pseudomonadati</taxon>
        <taxon>Pseudomonadota</taxon>
        <taxon>Gammaproteobacteria</taxon>
        <taxon>Cellvibrionales</taxon>
        <taxon>Halieaceae</taxon>
        <taxon>Seongchinamella</taxon>
    </lineage>
</organism>
<reference evidence="3" key="1">
    <citation type="submission" date="2019-02" db="EMBL/GenBank/DDBJ databases">
        <authorList>
            <person name="Li S.-H."/>
        </authorList>
    </citation>
    <scope>NUCLEOTIDE SEQUENCE</scope>
    <source>
        <strain evidence="3">IMCC8485</strain>
    </source>
</reference>
<evidence type="ECO:0000313" key="3">
    <source>
        <dbReference type="EMBL" id="MCX2975211.1"/>
    </source>
</evidence>
<dbReference type="InterPro" id="IPR005804">
    <property type="entry name" value="FA_desaturase_dom"/>
</dbReference>
<comment type="caution">
    <text evidence="3">The sequence shown here is derived from an EMBL/GenBank/DDBJ whole genome shotgun (WGS) entry which is preliminary data.</text>
</comment>